<accession>A0A238BVE5</accession>
<proteinExistence type="predicted"/>
<dbReference type="OrthoDB" id="10017216at2759"/>
<dbReference type="AlphaFoldDB" id="A0A238BVE5"/>
<evidence type="ECO:0000313" key="2">
    <source>
        <dbReference type="EMBL" id="OZC09319.1"/>
    </source>
</evidence>
<gene>
    <name evidence="2" type="ORF">X798_03660</name>
</gene>
<keyword evidence="1" id="KW-0175">Coiled coil</keyword>
<protein>
    <recommendedName>
        <fullName evidence="4">Receptor-binding cancer antigen</fullName>
    </recommendedName>
</protein>
<organism evidence="2 3">
    <name type="scientific">Onchocerca flexuosa</name>
    <dbReference type="NCBI Taxonomy" id="387005"/>
    <lineage>
        <taxon>Eukaryota</taxon>
        <taxon>Metazoa</taxon>
        <taxon>Ecdysozoa</taxon>
        <taxon>Nematoda</taxon>
        <taxon>Chromadorea</taxon>
        <taxon>Rhabditida</taxon>
        <taxon>Spirurina</taxon>
        <taxon>Spiruromorpha</taxon>
        <taxon>Filarioidea</taxon>
        <taxon>Onchocercidae</taxon>
        <taxon>Onchocerca</taxon>
    </lineage>
</organism>
<dbReference type="GO" id="GO:0030141">
    <property type="term" value="C:secretory granule"/>
    <property type="evidence" value="ECO:0007669"/>
    <property type="project" value="TreeGrafter"/>
</dbReference>
<reference evidence="2 3" key="1">
    <citation type="submission" date="2015-12" db="EMBL/GenBank/DDBJ databases">
        <title>Draft genome of the nematode, Onchocerca flexuosa.</title>
        <authorList>
            <person name="Mitreva M."/>
        </authorList>
    </citation>
    <scope>NUCLEOTIDE SEQUENCE [LARGE SCALE GENOMIC DNA]</scope>
    <source>
        <strain evidence="2">Red Deer</strain>
    </source>
</reference>
<feature type="coiled-coil region" evidence="1">
    <location>
        <begin position="167"/>
        <end position="197"/>
    </location>
</feature>
<evidence type="ECO:0008006" key="4">
    <source>
        <dbReference type="Google" id="ProtNLM"/>
    </source>
</evidence>
<evidence type="ECO:0000313" key="3">
    <source>
        <dbReference type="Proteomes" id="UP000242913"/>
    </source>
</evidence>
<dbReference type="PANTHER" id="PTHR15208:SF2">
    <property type="entry name" value="RECEPTOR-BINDING CANCER ANTIGEN EXPRESSED ON SISO CELLS"/>
    <property type="match status" value="1"/>
</dbReference>
<dbReference type="InterPro" id="IPR017025">
    <property type="entry name" value="Cancer-assoc_antigen_RCAS1"/>
</dbReference>
<sequence>MFTIQALKKRALFIFRLIVAILGKLCCCFKRRKNIGELPYTIAHQSPQTYWKSVSNGEKWEGWNDTPFVISVEEKIMEYRRKKTESEVVAEEKVEADFFTDMQPKVVQTRKAYVGSCDNTGVQSSNLFAVKTDEVLPPYVDELGILEDTNKCDKTEEWDTEIDIESVNSALREKKAKERQERRLIRQMEHAKRFERRKQ</sequence>
<keyword evidence="3" id="KW-1185">Reference proteome</keyword>
<dbReference type="EMBL" id="KZ269995">
    <property type="protein sequence ID" value="OZC09319.1"/>
    <property type="molecule type" value="Genomic_DNA"/>
</dbReference>
<name>A0A238BVE5_9BILA</name>
<dbReference type="PANTHER" id="PTHR15208">
    <property type="entry name" value="RECEPTOR-BINDING CANCER ANTIGEN EXPRESSED ON SISO CELLS CANCER ASSOCIATED SURFACE ANTIGEN RCAS1 ESTROGEN RECEPTOR-BINDING FRAGMENT- ASSOCIATED GENE 9 PROTEIN"/>
    <property type="match status" value="1"/>
</dbReference>
<dbReference type="Proteomes" id="UP000242913">
    <property type="component" value="Unassembled WGS sequence"/>
</dbReference>
<evidence type="ECO:0000256" key="1">
    <source>
        <dbReference type="SAM" id="Coils"/>
    </source>
</evidence>